<protein>
    <submittedName>
        <fullName evidence="1">Uncharacterized protein</fullName>
    </submittedName>
</protein>
<dbReference type="Proteomes" id="UP000290289">
    <property type="component" value="Chromosome 1"/>
</dbReference>
<evidence type="ECO:0000313" key="2">
    <source>
        <dbReference type="Proteomes" id="UP000290289"/>
    </source>
</evidence>
<reference evidence="1 2" key="1">
    <citation type="submission" date="2018-10" db="EMBL/GenBank/DDBJ databases">
        <title>A high-quality apple genome assembly.</title>
        <authorList>
            <person name="Hu J."/>
        </authorList>
    </citation>
    <scope>NUCLEOTIDE SEQUENCE [LARGE SCALE GENOMIC DNA]</scope>
    <source>
        <strain evidence="2">cv. HFTH1</strain>
        <tissue evidence="1">Young leaf</tissue>
    </source>
</reference>
<proteinExistence type="predicted"/>
<comment type="caution">
    <text evidence="1">The sequence shown here is derived from an EMBL/GenBank/DDBJ whole genome shotgun (WGS) entry which is preliminary data.</text>
</comment>
<sequence length="24" mass="2878">MVRLLAPRRQLDLISEITVLQLWL</sequence>
<organism evidence="1 2">
    <name type="scientific">Malus domestica</name>
    <name type="common">Apple</name>
    <name type="synonym">Pyrus malus</name>
    <dbReference type="NCBI Taxonomy" id="3750"/>
    <lineage>
        <taxon>Eukaryota</taxon>
        <taxon>Viridiplantae</taxon>
        <taxon>Streptophyta</taxon>
        <taxon>Embryophyta</taxon>
        <taxon>Tracheophyta</taxon>
        <taxon>Spermatophyta</taxon>
        <taxon>Magnoliopsida</taxon>
        <taxon>eudicotyledons</taxon>
        <taxon>Gunneridae</taxon>
        <taxon>Pentapetalae</taxon>
        <taxon>rosids</taxon>
        <taxon>fabids</taxon>
        <taxon>Rosales</taxon>
        <taxon>Rosaceae</taxon>
        <taxon>Amygdaloideae</taxon>
        <taxon>Maleae</taxon>
        <taxon>Malus</taxon>
    </lineage>
</organism>
<accession>A0A498KSR3</accession>
<dbReference type="AlphaFoldDB" id="A0A498KSR3"/>
<keyword evidence="2" id="KW-1185">Reference proteome</keyword>
<evidence type="ECO:0000313" key="1">
    <source>
        <dbReference type="EMBL" id="RXI08073.1"/>
    </source>
</evidence>
<gene>
    <name evidence="1" type="ORF">DVH24_014639</name>
</gene>
<name>A0A498KSR3_MALDO</name>
<dbReference type="EMBL" id="RDQH01000327">
    <property type="protein sequence ID" value="RXI08073.1"/>
    <property type="molecule type" value="Genomic_DNA"/>
</dbReference>